<protein>
    <recommendedName>
        <fullName evidence="1">GTPase-associated system helical domain-containing protein</fullName>
    </recommendedName>
</protein>
<sequence>MAKAPDMSPDFARWYADAFMDEGATREARWKGVTNIAAKGGFMEAEVLARLAFQTTVPAAGRKSEDLGDTYKTVVTTLIGGSSLDQVQSARELQILAAAALTRLFQRLPDAALAVTTTSFSGMRKLDLPMDLVGLAENAIVSFSQRKHERVGGDKLKLTDPVIAFEVAPEAITTMDGNQWKAQFDKLHETATAAIELVVEEQNRINALLHRRLMLDEEELQMLWWLVGGNSRLLEQPFPKLDPLVRPLALAQELASMTSVSPGPTSIRAMLSRAGVGIDKLALRDAVNAANADWAKSASSSKRISPATTPIHFALEQRSELGSTETWQASWTSLTGLSADVSLPGAKLAELFYREFLFLHVGE</sequence>
<keyword evidence="3" id="KW-1185">Reference proteome</keyword>
<dbReference type="InterPro" id="IPR045523">
    <property type="entry name" value="GASH"/>
</dbReference>
<gene>
    <name evidence="2" type="ORF">EB233_22305</name>
</gene>
<dbReference type="RefSeq" id="WP_064992288.1">
    <property type="nucleotide sequence ID" value="NZ_CP033361.1"/>
</dbReference>
<dbReference type="AlphaFoldDB" id="A0A6M7UM32"/>
<dbReference type="KEGG" id="merd:EB233_22305"/>
<name>A0A6M7UM32_9HYPH</name>
<dbReference type="Proteomes" id="UP000503339">
    <property type="component" value="Chromosome"/>
</dbReference>
<evidence type="ECO:0000313" key="2">
    <source>
        <dbReference type="EMBL" id="QKC77892.1"/>
    </source>
</evidence>
<feature type="domain" description="GTPase-associated system helical" evidence="1">
    <location>
        <begin position="193"/>
        <end position="358"/>
    </location>
</feature>
<reference evidence="2 3" key="1">
    <citation type="submission" date="2018-10" db="EMBL/GenBank/DDBJ databases">
        <authorList>
            <person name="Perry B.J."/>
            <person name="Sullivan J.T."/>
            <person name="Murphy R.J.T."/>
            <person name="Ramsay J.P."/>
            <person name="Ronson C.W."/>
        </authorList>
    </citation>
    <scope>NUCLEOTIDE SEQUENCE [LARGE SCALE GENOMIC DNA]</scope>
    <source>
        <strain evidence="2 3">NZP2014</strain>
    </source>
</reference>
<evidence type="ECO:0000259" key="1">
    <source>
        <dbReference type="Pfam" id="PF19994"/>
    </source>
</evidence>
<evidence type="ECO:0000313" key="3">
    <source>
        <dbReference type="Proteomes" id="UP000503339"/>
    </source>
</evidence>
<dbReference type="Pfam" id="PF19994">
    <property type="entry name" value="GASH"/>
    <property type="match status" value="1"/>
</dbReference>
<accession>A0A6M7UM32</accession>
<organism evidence="2 3">
    <name type="scientific">Mesorhizobium erdmanii</name>
    <dbReference type="NCBI Taxonomy" id="1777866"/>
    <lineage>
        <taxon>Bacteria</taxon>
        <taxon>Pseudomonadati</taxon>
        <taxon>Pseudomonadota</taxon>
        <taxon>Alphaproteobacteria</taxon>
        <taxon>Hyphomicrobiales</taxon>
        <taxon>Phyllobacteriaceae</taxon>
        <taxon>Mesorhizobium</taxon>
    </lineage>
</organism>
<proteinExistence type="predicted"/>
<dbReference type="EMBL" id="CP033361">
    <property type="protein sequence ID" value="QKC77892.1"/>
    <property type="molecule type" value="Genomic_DNA"/>
</dbReference>